<dbReference type="InterPro" id="IPR011225">
    <property type="entry name" value="IV_sec_VirJ"/>
</dbReference>
<keyword evidence="1" id="KW-0732">Signal</keyword>
<dbReference type="PIRSF" id="PIRSF029063">
    <property type="entry name" value="IV_sec_VirJ"/>
    <property type="match status" value="1"/>
</dbReference>
<dbReference type="Proteomes" id="UP000295129">
    <property type="component" value="Unassembled WGS sequence"/>
</dbReference>
<dbReference type="PROSITE" id="PS51257">
    <property type="entry name" value="PROKAR_LIPOPROTEIN"/>
    <property type="match status" value="1"/>
</dbReference>
<name>A0A4R6DQ87_9RHOO</name>
<comment type="caution">
    <text evidence="3">The sequence shown here is derived from an EMBL/GenBank/DDBJ whole genome shotgun (WGS) entry which is preliminary data.</text>
</comment>
<dbReference type="AlphaFoldDB" id="A0A4R6DQ87"/>
<evidence type="ECO:0000313" key="4">
    <source>
        <dbReference type="Proteomes" id="UP000295129"/>
    </source>
</evidence>
<dbReference type="Gene3D" id="3.40.50.1820">
    <property type="entry name" value="alpha/beta hydrolase"/>
    <property type="match status" value="2"/>
</dbReference>
<organism evidence="3 4">
    <name type="scientific">Azoarcus indigens</name>
    <dbReference type="NCBI Taxonomy" id="29545"/>
    <lineage>
        <taxon>Bacteria</taxon>
        <taxon>Pseudomonadati</taxon>
        <taxon>Pseudomonadota</taxon>
        <taxon>Betaproteobacteria</taxon>
        <taxon>Rhodocyclales</taxon>
        <taxon>Zoogloeaceae</taxon>
        <taxon>Azoarcus</taxon>
    </lineage>
</organism>
<dbReference type="SUPFAM" id="SSF53474">
    <property type="entry name" value="alpha/beta-Hydrolases"/>
    <property type="match status" value="2"/>
</dbReference>
<evidence type="ECO:0000256" key="1">
    <source>
        <dbReference type="SAM" id="SignalP"/>
    </source>
</evidence>
<dbReference type="InterPro" id="IPR029058">
    <property type="entry name" value="AB_hydrolase_fold"/>
</dbReference>
<sequence>MSVKHSKALHALVLALGCSIAAASAAAAAADSGPLIGNPLTVLPKSAPGGAVVLFSDAAGWGAQEQEAAKALAEQGFAVMGVDLAATLKRMAVRKDACVTLIGEIEALSHRLQRQAGTQRYHFPVLAGVQAGGAMALGVAGQAGAATIARVVAVDAPARLPAGKPMCGGTVEQGSYRLPPPPLPYGVELHLSAQAEPADRAYAVTLARGRQDVHVAASNAAPWVVLQQAIVGGHGADGHAANDALADLPLIELPVEQGGDTFAVLYSGDGGWRDLDKDVAALLQRDGLSVVGVDVLRYFWSRRSPEQSAHDLARIIQTYQAKWGARRVALIGFSFGADVMPALYNRLPAALRASVVQVSLLGFSASADFEVTVSGWLERQQSDALPTLPEAARIDPRRLQCFYGQDDDEAACTLLDRRAEIVRTTGGHHFDGDYEALARRILSGLKLRETL</sequence>
<gene>
    <name evidence="3" type="ORF">C7389_12611</name>
</gene>
<feature type="signal peptide" evidence="1">
    <location>
        <begin position="1"/>
        <end position="29"/>
    </location>
</feature>
<dbReference type="InterPro" id="IPR010333">
    <property type="entry name" value="VirJ"/>
</dbReference>
<accession>A0A4R6DQ87</accession>
<evidence type="ECO:0000313" key="3">
    <source>
        <dbReference type="EMBL" id="TDN46704.1"/>
    </source>
</evidence>
<protein>
    <submittedName>
        <fullName evidence="3">Type IV secretory pathway VirJ component</fullName>
    </submittedName>
</protein>
<proteinExistence type="predicted"/>
<feature type="chain" id="PRO_5020438379" evidence="1">
    <location>
        <begin position="30"/>
        <end position="451"/>
    </location>
</feature>
<evidence type="ECO:0000259" key="2">
    <source>
        <dbReference type="Pfam" id="PF06057"/>
    </source>
</evidence>
<feature type="domain" description="Bacterial virulence" evidence="2">
    <location>
        <begin position="260"/>
        <end position="448"/>
    </location>
</feature>
<keyword evidence="4" id="KW-1185">Reference proteome</keyword>
<dbReference type="Pfam" id="PF06057">
    <property type="entry name" value="VirJ"/>
    <property type="match status" value="1"/>
</dbReference>
<reference evidence="3 4" key="1">
    <citation type="submission" date="2019-03" db="EMBL/GenBank/DDBJ databases">
        <title>Genomic Encyclopedia of Type Strains, Phase IV (KMG-IV): sequencing the most valuable type-strain genomes for metagenomic binning, comparative biology and taxonomic classification.</title>
        <authorList>
            <person name="Goeker M."/>
        </authorList>
    </citation>
    <scope>NUCLEOTIDE SEQUENCE [LARGE SCALE GENOMIC DNA]</scope>
    <source>
        <strain evidence="3 4">DSM 12121</strain>
    </source>
</reference>
<dbReference type="EMBL" id="SNVV01000026">
    <property type="protein sequence ID" value="TDN46704.1"/>
    <property type="molecule type" value="Genomic_DNA"/>
</dbReference>